<reference evidence="2" key="1">
    <citation type="journal article" date="2021" name="Proc. Natl. Acad. Sci. U.S.A.">
        <title>A Catalog of Tens of Thousands of Viruses from Human Metagenomes Reveals Hidden Associations with Chronic Diseases.</title>
        <authorList>
            <person name="Tisza M.J."/>
            <person name="Buck C.B."/>
        </authorList>
    </citation>
    <scope>NUCLEOTIDE SEQUENCE</scope>
    <source>
        <strain evidence="2">CtE0n6</strain>
    </source>
</reference>
<keyword evidence="1" id="KW-0472">Membrane</keyword>
<keyword evidence="1" id="KW-1133">Transmembrane helix</keyword>
<evidence type="ECO:0000313" key="2">
    <source>
        <dbReference type="EMBL" id="DAE30028.1"/>
    </source>
</evidence>
<name>A0A8S5RGB5_9VIRU</name>
<evidence type="ECO:0000256" key="1">
    <source>
        <dbReference type="SAM" id="Phobius"/>
    </source>
</evidence>
<keyword evidence="1" id="KW-0812">Transmembrane</keyword>
<organism evidence="2">
    <name type="scientific">virus sp. ctE0n6</name>
    <dbReference type="NCBI Taxonomy" id="2827985"/>
    <lineage>
        <taxon>Viruses</taxon>
    </lineage>
</organism>
<dbReference type="EMBL" id="BK059101">
    <property type="protein sequence ID" value="DAE30028.1"/>
    <property type="molecule type" value="Genomic_DNA"/>
</dbReference>
<protein>
    <submittedName>
        <fullName evidence="2">Uncharacterized protein</fullName>
    </submittedName>
</protein>
<proteinExistence type="predicted"/>
<sequence length="42" mass="5214">MPTEPPQQYYNIYANTYQYVIQLITIMCIYRNKLRVFIRKII</sequence>
<feature type="transmembrane region" description="Helical" evidence="1">
    <location>
        <begin position="12"/>
        <end position="30"/>
    </location>
</feature>
<accession>A0A8S5RGB5</accession>